<dbReference type="InterPro" id="IPR007410">
    <property type="entry name" value="LpqE-like"/>
</dbReference>
<accession>A0A942DXN9</accession>
<evidence type="ECO:0000313" key="3">
    <source>
        <dbReference type="Proteomes" id="UP000680348"/>
    </source>
</evidence>
<feature type="chain" id="PRO_5036984249" evidence="1">
    <location>
        <begin position="24"/>
        <end position="162"/>
    </location>
</feature>
<dbReference type="AlphaFoldDB" id="A0A942DXN9"/>
<dbReference type="EMBL" id="JAGWCR010000001">
    <property type="protein sequence ID" value="MBS3647288.1"/>
    <property type="molecule type" value="Genomic_DNA"/>
</dbReference>
<dbReference type="Gene3D" id="2.60.40.1890">
    <property type="entry name" value="PCu(A)C copper chaperone"/>
    <property type="match status" value="1"/>
</dbReference>
<gene>
    <name evidence="2" type="ORF">KEU06_01445</name>
</gene>
<organism evidence="2 3">
    <name type="scientific">Pseudaminobacter soli</name>
    <name type="common">ex Zhang et al. 2022</name>
    <dbReference type="NCBI Taxonomy" id="2831468"/>
    <lineage>
        <taxon>Bacteria</taxon>
        <taxon>Pseudomonadati</taxon>
        <taxon>Pseudomonadota</taxon>
        <taxon>Alphaproteobacteria</taxon>
        <taxon>Hyphomicrobiales</taxon>
        <taxon>Phyllobacteriaceae</taxon>
        <taxon>Pseudaminobacter</taxon>
    </lineage>
</organism>
<feature type="signal peptide" evidence="1">
    <location>
        <begin position="1"/>
        <end position="23"/>
    </location>
</feature>
<dbReference type="Proteomes" id="UP000680348">
    <property type="component" value="Unassembled WGS sequence"/>
</dbReference>
<evidence type="ECO:0000313" key="2">
    <source>
        <dbReference type="EMBL" id="MBS3647288.1"/>
    </source>
</evidence>
<dbReference type="InterPro" id="IPR036182">
    <property type="entry name" value="PCuAC_sf"/>
</dbReference>
<keyword evidence="1" id="KW-0732">Signal</keyword>
<dbReference type="Pfam" id="PF04314">
    <property type="entry name" value="PCuAC"/>
    <property type="match status" value="1"/>
</dbReference>
<dbReference type="SUPFAM" id="SSF110087">
    <property type="entry name" value="DR1885-like metal-binding protein"/>
    <property type="match status" value="1"/>
</dbReference>
<sequence length="162" mass="17146">MALFRRTAAALAALIALAGPSLAHEFKAGTIEIGHPWSRPTPPSAPVASGYMKLTNTGTEVDRLTAISSPAAERADIHRSIVENGVASMRPVEALAIEPGATVDFEAEKLHVMFIGPDRQLKDGERFPATLVFEKAGAVEVEFVVQRRAAEEAPADHSGHGG</sequence>
<evidence type="ECO:0000256" key="1">
    <source>
        <dbReference type="SAM" id="SignalP"/>
    </source>
</evidence>
<protein>
    <submittedName>
        <fullName evidence="2">Copper chaperone PCu(A)C</fullName>
    </submittedName>
</protein>
<reference evidence="2" key="1">
    <citation type="submission" date="2021-04" db="EMBL/GenBank/DDBJ databases">
        <title>Pseudaminobacter soli sp. nov., isolated from paddy soil contaminated by heavy metals.</title>
        <authorList>
            <person name="Zhang K."/>
        </authorList>
    </citation>
    <scope>NUCLEOTIDE SEQUENCE</scope>
    <source>
        <strain evidence="2">19-2017</strain>
    </source>
</reference>
<comment type="caution">
    <text evidence="2">The sequence shown here is derived from an EMBL/GenBank/DDBJ whole genome shotgun (WGS) entry which is preliminary data.</text>
</comment>
<name>A0A942DXN9_9HYPH</name>
<proteinExistence type="predicted"/>
<keyword evidence="3" id="KW-1185">Reference proteome</keyword>
<dbReference type="PANTHER" id="PTHR36302:SF1">
    <property type="entry name" value="COPPER CHAPERONE PCU(A)C"/>
    <property type="match status" value="1"/>
</dbReference>
<dbReference type="PANTHER" id="PTHR36302">
    <property type="entry name" value="BLR7088 PROTEIN"/>
    <property type="match status" value="1"/>
</dbReference>
<dbReference type="InterPro" id="IPR058248">
    <property type="entry name" value="Lxx211020-like"/>
</dbReference>